<reference evidence="2 3" key="1">
    <citation type="submission" date="2020-11" db="EMBL/GenBank/DDBJ databases">
        <authorList>
            <person name="Asamoah-Frimpong E.A."/>
            <person name="Attaran A."/>
            <person name="Berhane B."/>
            <person name="Boone B.K."/>
            <person name="Cesta G."/>
            <person name="Chorbajian C."/>
            <person name="Cowan J.T."/>
            <person name="Datu D.V."/>
            <person name="Der L."/>
            <person name="Egbunine A.O."/>
            <person name="Giampietro H."/>
            <person name="Gunnison R.P."/>
            <person name="Joseph M.A."/>
            <person name="Kiewe T."/>
            <person name="Oboh E.C."/>
            <person name="O'Neill K."/>
            <person name="Oxlaj J.A."/>
            <person name="Patel A.K."/>
            <person name="Saqaf K."/>
            <person name="Vuong K."/>
            <person name="Walker C."/>
            <person name="Wikina T."/>
            <person name="Yan T."/>
            <person name="Avazpour P."/>
            <person name="Kim F.M."/>
            <person name="Mason K.J."/>
            <person name="Nguyen D.A."/>
            <person name="Pettit S.M."/>
            <person name="Zhou O.J."/>
            <person name="Brissett D.L."/>
            <person name="Gualtieri C."/>
            <person name="Hufford T.M."/>
            <person name="Ko J.M."/>
            <person name="Novak J.K."/>
            <person name="Smith Z.M."/>
            <person name="Erill I."/>
            <person name="Caruso S.M."/>
            <person name="Garlena R.A."/>
            <person name="Russell D.A."/>
            <person name="Pope W.H."/>
            <person name="Jacobs-Sera D."/>
            <person name="Hatfull G.F."/>
        </authorList>
    </citation>
    <scope>NUCLEOTIDE SEQUENCE [LARGE SCALE GENOMIC DNA]</scope>
</reference>
<proteinExistence type="predicted"/>
<feature type="domain" description="DUF6884" evidence="1">
    <location>
        <begin position="296"/>
        <end position="424"/>
    </location>
</feature>
<dbReference type="InterPro" id="IPR049251">
    <property type="entry name" value="DUF6884"/>
</dbReference>
<gene>
    <name evidence="2" type="primary">117</name>
    <name evidence="2" type="ORF">SEA_TURKISHDELIGHT_117</name>
</gene>
<evidence type="ECO:0000313" key="3">
    <source>
        <dbReference type="Proteomes" id="UP000595090"/>
    </source>
</evidence>
<evidence type="ECO:0000259" key="1">
    <source>
        <dbReference type="Pfam" id="PF21818"/>
    </source>
</evidence>
<dbReference type="GeneID" id="80020403"/>
<organism evidence="2 3">
    <name type="scientific">Streptomyces phage TurkishDelight</name>
    <dbReference type="NCBI Taxonomy" id="2793708"/>
    <lineage>
        <taxon>Viruses</taxon>
        <taxon>Duplodnaviria</taxon>
        <taxon>Heunggongvirae</taxon>
        <taxon>Uroviricota</taxon>
        <taxon>Caudoviricetes</taxon>
        <taxon>Dolmabahcevirus</taxon>
        <taxon>Dolmabahcevirus turkishdelight</taxon>
    </lineage>
</organism>
<sequence>MWDKVPGIVAGPGVVVAGMHVEYLPQHQPTSRTRHARGGVIISVGPKCVKWRPYAWDKDVRTPLDHMRVDASAHLDNRAAIRAELAALEAGNPLPYPQWTEWSLTRHLEHAAAEAANQAADEARITWDGKPGVTAGPGVVEPGVHVTCLPEHRPGPRVRHSDSGVIISVGPKCVKWRPAGSDREVRTPLEHMRINPMIHINQDSHVRAMCAALKAGRPLPAFPAWTRWTLAAHLDYAAARAAARRTARLARLLPAAVEMAARHALTTRSAAVQLPRLALPAPAPVVVPAEVRPARVIVIPCGASKLTHAAAAGDLYIGSFHRACARAADALATPGTTVLVLSALYGLVPLDRVLSPYELRMGQPGSVTGDELRAQARELGVDRATEVVILAGAAYTAAARQVWPAATAPLEGARGMGYQLQRLKALREGRYTLAA</sequence>
<protein>
    <recommendedName>
        <fullName evidence="1">DUF6884 domain-containing protein</fullName>
    </recommendedName>
</protein>
<accession>A0A7T0M149</accession>
<dbReference type="EMBL" id="MW291017">
    <property type="protein sequence ID" value="QPL14146.1"/>
    <property type="molecule type" value="Genomic_DNA"/>
</dbReference>
<evidence type="ECO:0000313" key="2">
    <source>
        <dbReference type="EMBL" id="QPL14146.1"/>
    </source>
</evidence>
<dbReference type="KEGG" id="vg:80020403"/>
<keyword evidence="3" id="KW-1185">Reference proteome</keyword>
<name>A0A7T0M149_9CAUD</name>
<dbReference type="Pfam" id="PF21818">
    <property type="entry name" value="DUF6884"/>
    <property type="match status" value="1"/>
</dbReference>
<dbReference type="RefSeq" id="YP_010755733.1">
    <property type="nucleotide sequence ID" value="NC_073473.1"/>
</dbReference>
<dbReference type="Proteomes" id="UP000595090">
    <property type="component" value="Segment"/>
</dbReference>